<keyword evidence="2" id="KW-1185">Reference proteome</keyword>
<evidence type="ECO:0000313" key="1">
    <source>
        <dbReference type="EMBL" id="PHQ25495.1"/>
    </source>
</evidence>
<accession>A0A2G1VFF2</accession>
<gene>
    <name evidence="1" type="ORF">CLH62_14330</name>
</gene>
<dbReference type="Proteomes" id="UP000229044">
    <property type="component" value="Unassembled WGS sequence"/>
</dbReference>
<dbReference type="RefSeq" id="WP_099618800.1">
    <property type="nucleotide sequence ID" value="NZ_KZ319340.1"/>
</dbReference>
<sequence length="106" mass="11963">MEFIANFFDAIWAFFDSIPALIDDWMVKAGAWFVIAATKAKIAFIGFSWDVAQEVLSQLNVSDTIETYWGQLDSQVLGVATYLKLPEAFNMIINARVTRYVMDVIG</sequence>
<organism evidence="1 2">
    <name type="scientific">Marinobacter guineae</name>
    <dbReference type="NCBI Taxonomy" id="432303"/>
    <lineage>
        <taxon>Bacteria</taxon>
        <taxon>Pseudomonadati</taxon>
        <taxon>Pseudomonadota</taxon>
        <taxon>Gammaproteobacteria</taxon>
        <taxon>Pseudomonadales</taxon>
        <taxon>Marinobacteraceae</taxon>
        <taxon>Marinobacter</taxon>
    </lineage>
</organism>
<dbReference type="AlphaFoldDB" id="A0A2G1VFF2"/>
<proteinExistence type="predicted"/>
<evidence type="ECO:0008006" key="3">
    <source>
        <dbReference type="Google" id="ProtNLM"/>
    </source>
</evidence>
<reference evidence="1 2" key="1">
    <citation type="submission" date="2017-09" db="EMBL/GenBank/DDBJ databases">
        <title>The draft genome sequences of Marinobacter guineae M3B.</title>
        <authorList>
            <person name="Cao J."/>
        </authorList>
    </citation>
    <scope>NUCLEOTIDE SEQUENCE [LARGE SCALE GENOMIC DNA]</scope>
    <source>
        <strain evidence="1 2">M3B</strain>
    </source>
</reference>
<protein>
    <recommendedName>
        <fullName evidence="3">DUF2523 domain-containing protein</fullName>
    </recommendedName>
</protein>
<dbReference type="OrthoDB" id="5572690at2"/>
<comment type="caution">
    <text evidence="1">The sequence shown here is derived from an EMBL/GenBank/DDBJ whole genome shotgun (WGS) entry which is preliminary data.</text>
</comment>
<name>A0A2G1VFF2_9GAMM</name>
<evidence type="ECO:0000313" key="2">
    <source>
        <dbReference type="Proteomes" id="UP000229044"/>
    </source>
</evidence>
<dbReference type="EMBL" id="NTFI01000003">
    <property type="protein sequence ID" value="PHQ25495.1"/>
    <property type="molecule type" value="Genomic_DNA"/>
</dbReference>
<dbReference type="InterPro" id="IPR019670">
    <property type="entry name" value="DUF2523"/>
</dbReference>
<dbReference type="Pfam" id="PF10734">
    <property type="entry name" value="DUF2523"/>
    <property type="match status" value="1"/>
</dbReference>